<sequence>MNEDFGIQQHSAELSGASTDPKKRLTGLPRELRDRILELMLVEDEPTNLSDLAHKYSFFQVVRRFHQIELPRSNITSILRVCKQMEEEGTDLLYGRNTFIADRPSLFEDFFICGPVSEEPSPHPFTGIGLSNAAKVKSARFQISGEIDSDTQDGPNLVQLLNVLCTKLPGLQQLTLITKMRSQINEAPPYDVTVQDIKIERLQTIAIRQLLIAAARITKYHPVLRTAVWRKDSGSERESVIEVTDWSPHSAFRISIMAGKFIVDLVAQGNQAKLMGGSETKTTYRGETYSSVDIVLNSLALRQASFDNLPGFGTFPTVFKLYPSATSSEIDPEEVQKWSDIGRYDLHSDEDSQKRELKAWEDSLGCDGGVLAGFLKYSVWNLRP</sequence>
<evidence type="ECO:0000256" key="1">
    <source>
        <dbReference type="SAM" id="MobiDB-lite"/>
    </source>
</evidence>
<evidence type="ECO:0000313" key="2">
    <source>
        <dbReference type="EMBL" id="KAJ9609109.1"/>
    </source>
</evidence>
<evidence type="ECO:0008006" key="4">
    <source>
        <dbReference type="Google" id="ProtNLM"/>
    </source>
</evidence>
<dbReference type="AlphaFoldDB" id="A0AA38X982"/>
<dbReference type="EMBL" id="JAPDRK010000009">
    <property type="protein sequence ID" value="KAJ9609109.1"/>
    <property type="molecule type" value="Genomic_DNA"/>
</dbReference>
<accession>A0AA38X982</accession>
<keyword evidence="3" id="KW-1185">Reference proteome</keyword>
<comment type="caution">
    <text evidence="2">The sequence shown here is derived from an EMBL/GenBank/DDBJ whole genome shotgun (WGS) entry which is preliminary data.</text>
</comment>
<dbReference type="PANTHER" id="PTHR42085:SF1">
    <property type="entry name" value="F-BOX DOMAIN-CONTAINING PROTEIN"/>
    <property type="match status" value="1"/>
</dbReference>
<reference evidence="2" key="1">
    <citation type="submission" date="2022-10" db="EMBL/GenBank/DDBJ databases">
        <title>Culturing micro-colonial fungi from biological soil crusts in the Mojave desert and describing Neophaeococcomyces mojavensis, and introducing the new genera and species Taxawa tesnikishii.</title>
        <authorList>
            <person name="Kurbessoian T."/>
            <person name="Stajich J.E."/>
        </authorList>
    </citation>
    <scope>NUCLEOTIDE SEQUENCE</scope>
    <source>
        <strain evidence="2">TK_41</strain>
    </source>
</reference>
<feature type="compositionally biased region" description="Polar residues" evidence="1">
    <location>
        <begin position="8"/>
        <end position="18"/>
    </location>
</feature>
<evidence type="ECO:0000313" key="3">
    <source>
        <dbReference type="Proteomes" id="UP001172673"/>
    </source>
</evidence>
<feature type="region of interest" description="Disordered" evidence="1">
    <location>
        <begin position="1"/>
        <end position="25"/>
    </location>
</feature>
<organism evidence="2 3">
    <name type="scientific">Cladophialophora chaetospira</name>
    <dbReference type="NCBI Taxonomy" id="386627"/>
    <lineage>
        <taxon>Eukaryota</taxon>
        <taxon>Fungi</taxon>
        <taxon>Dikarya</taxon>
        <taxon>Ascomycota</taxon>
        <taxon>Pezizomycotina</taxon>
        <taxon>Eurotiomycetes</taxon>
        <taxon>Chaetothyriomycetidae</taxon>
        <taxon>Chaetothyriales</taxon>
        <taxon>Herpotrichiellaceae</taxon>
        <taxon>Cladophialophora</taxon>
    </lineage>
</organism>
<name>A0AA38X982_9EURO</name>
<proteinExistence type="predicted"/>
<dbReference type="InterPro" id="IPR038883">
    <property type="entry name" value="AN11006-like"/>
</dbReference>
<dbReference type="Proteomes" id="UP001172673">
    <property type="component" value="Unassembled WGS sequence"/>
</dbReference>
<protein>
    <recommendedName>
        <fullName evidence="4">F-box domain-containing protein</fullName>
    </recommendedName>
</protein>
<dbReference type="PANTHER" id="PTHR42085">
    <property type="entry name" value="F-BOX DOMAIN-CONTAINING PROTEIN"/>
    <property type="match status" value="1"/>
</dbReference>
<gene>
    <name evidence="2" type="ORF">H2200_006880</name>
</gene>